<dbReference type="Proteomes" id="UP001515683">
    <property type="component" value="Unassembled WGS sequence"/>
</dbReference>
<accession>A0ABX0RA03</accession>
<protein>
    <submittedName>
        <fullName evidence="5">Gfo/Idh/MocA family oxidoreductase</fullName>
    </submittedName>
</protein>
<dbReference type="PANTHER" id="PTHR43708:SF5">
    <property type="entry name" value="CONSERVED EXPRESSED OXIDOREDUCTASE (EUROFUNG)-RELATED"/>
    <property type="match status" value="1"/>
</dbReference>
<proteinExistence type="inferred from homology"/>
<dbReference type="SUPFAM" id="SSF51735">
    <property type="entry name" value="NAD(P)-binding Rossmann-fold domains"/>
    <property type="match status" value="1"/>
</dbReference>
<evidence type="ECO:0000256" key="2">
    <source>
        <dbReference type="ARBA" id="ARBA00023002"/>
    </source>
</evidence>
<evidence type="ECO:0000259" key="3">
    <source>
        <dbReference type="Pfam" id="PF01408"/>
    </source>
</evidence>
<reference evidence="5 6" key="1">
    <citation type="journal article" date="2019" name="bioRxiv">
        <title>Bacteria contribute to plant secondary compound degradation in a generalist herbivore system.</title>
        <authorList>
            <person name="Francoeur C.B."/>
            <person name="Khadempour L."/>
            <person name="Moreira-Soto R.D."/>
            <person name="Gotting K."/>
            <person name="Book A.J."/>
            <person name="Pinto-Tomas A.A."/>
            <person name="Keefover-Ring K."/>
            <person name="Currie C.R."/>
        </authorList>
    </citation>
    <scope>NUCLEOTIDE SEQUENCE [LARGE SCALE GENOMIC DNA]</scope>
    <source>
        <strain evidence="5">Acro-835</strain>
    </source>
</reference>
<dbReference type="InterPro" id="IPR055170">
    <property type="entry name" value="GFO_IDH_MocA-like_dom"/>
</dbReference>
<evidence type="ECO:0000259" key="4">
    <source>
        <dbReference type="Pfam" id="PF22725"/>
    </source>
</evidence>
<comment type="similarity">
    <text evidence="1">Belongs to the Gfo/Idh/MocA family.</text>
</comment>
<feature type="domain" description="GFO/IDH/MocA-like oxidoreductase" evidence="4">
    <location>
        <begin position="129"/>
        <end position="242"/>
    </location>
</feature>
<keyword evidence="6" id="KW-1185">Reference proteome</keyword>
<feature type="domain" description="Gfo/Idh/MocA-like oxidoreductase N-terminal" evidence="3">
    <location>
        <begin position="1"/>
        <end position="119"/>
    </location>
</feature>
<dbReference type="SUPFAM" id="SSF55347">
    <property type="entry name" value="Glyceraldehyde-3-phosphate dehydrogenase-like, C-terminal domain"/>
    <property type="match status" value="1"/>
</dbReference>
<dbReference type="InterPro" id="IPR036291">
    <property type="entry name" value="NAD(P)-bd_dom_sf"/>
</dbReference>
<dbReference type="Pfam" id="PF01408">
    <property type="entry name" value="GFO_IDH_MocA"/>
    <property type="match status" value="1"/>
</dbReference>
<gene>
    <name evidence="5" type="ORF">F3J40_02705</name>
</gene>
<dbReference type="PANTHER" id="PTHR43708">
    <property type="entry name" value="CONSERVED EXPRESSED OXIDOREDUCTASE (EUROFUNG)"/>
    <property type="match status" value="1"/>
</dbReference>
<sequence>MKVGIVGYGTGGQHFHAPFIVATEGLELAGIVARAPETVAKARADFPHVAIYPSLTAMLAAGVDIVTITTPPHTRHELVLEAIEAGVAVIADKPFAPDAAGARELEAAAAAKGVLLGAYHNRRFDSDLQTLRLLLEQQRLGKLWRLHNRMDFNDPNTLEGGESGGLLRDLGSHLVDQAVWLLGPVQAVQAQLDEIDHPAGPTNASFLLTLTHCSGVTSYVSATKLNGLHQRELRAYGEKGSYVASSCDIQARQIFAGKRPADDLTGWGYEPEQHWGTFYSPGQQEKIPAQQGNYHDYYAAFAHALRNGTEPPVTAQQAVHVLEILDAARVSAQSGTRIAIEP</sequence>
<evidence type="ECO:0000313" key="5">
    <source>
        <dbReference type="EMBL" id="NIF20529.1"/>
    </source>
</evidence>
<dbReference type="Gene3D" id="3.40.50.720">
    <property type="entry name" value="NAD(P)-binding Rossmann-like Domain"/>
    <property type="match status" value="1"/>
</dbReference>
<evidence type="ECO:0000256" key="1">
    <source>
        <dbReference type="ARBA" id="ARBA00010928"/>
    </source>
</evidence>
<name>A0ABX0RA03_9GAMM</name>
<organism evidence="5 6">
    <name type="scientific">Candidatus Pantoea multigeneris</name>
    <dbReference type="NCBI Taxonomy" id="2608357"/>
    <lineage>
        <taxon>Bacteria</taxon>
        <taxon>Pseudomonadati</taxon>
        <taxon>Pseudomonadota</taxon>
        <taxon>Gammaproteobacteria</taxon>
        <taxon>Enterobacterales</taxon>
        <taxon>Erwiniaceae</taxon>
        <taxon>Pantoea</taxon>
    </lineage>
</organism>
<dbReference type="EMBL" id="VWXF01000001">
    <property type="protein sequence ID" value="NIF20529.1"/>
    <property type="molecule type" value="Genomic_DNA"/>
</dbReference>
<dbReference type="Gene3D" id="3.30.360.10">
    <property type="entry name" value="Dihydrodipicolinate Reductase, domain 2"/>
    <property type="match status" value="1"/>
</dbReference>
<comment type="caution">
    <text evidence="5">The sequence shown here is derived from an EMBL/GenBank/DDBJ whole genome shotgun (WGS) entry which is preliminary data.</text>
</comment>
<dbReference type="RefSeq" id="WP_167012483.1">
    <property type="nucleotide sequence ID" value="NZ_VWXF01000001.1"/>
</dbReference>
<dbReference type="InterPro" id="IPR051317">
    <property type="entry name" value="Gfo/Idh/MocA_oxidoreduct"/>
</dbReference>
<dbReference type="Pfam" id="PF22725">
    <property type="entry name" value="GFO_IDH_MocA_C3"/>
    <property type="match status" value="1"/>
</dbReference>
<keyword evidence="2" id="KW-0560">Oxidoreductase</keyword>
<dbReference type="InterPro" id="IPR000683">
    <property type="entry name" value="Gfo/Idh/MocA-like_OxRdtase_N"/>
</dbReference>
<evidence type="ECO:0000313" key="6">
    <source>
        <dbReference type="Proteomes" id="UP001515683"/>
    </source>
</evidence>